<dbReference type="GO" id="GO:0004984">
    <property type="term" value="F:olfactory receptor activity"/>
    <property type="evidence" value="ECO:0007669"/>
    <property type="project" value="InterPro"/>
</dbReference>
<feature type="transmembrane region" description="Helical" evidence="10">
    <location>
        <begin position="97"/>
        <end position="115"/>
    </location>
</feature>
<evidence type="ECO:0000256" key="6">
    <source>
        <dbReference type="ARBA" id="ARBA00022989"/>
    </source>
</evidence>
<dbReference type="PROSITE" id="PS50262">
    <property type="entry name" value="G_PROTEIN_RECEP_F1_2"/>
    <property type="match status" value="1"/>
</dbReference>
<evidence type="ECO:0000256" key="9">
    <source>
        <dbReference type="RuleBase" id="RU000688"/>
    </source>
</evidence>
<evidence type="ECO:0000256" key="8">
    <source>
        <dbReference type="ARBA" id="ARBA00023224"/>
    </source>
</evidence>
<keyword evidence="9" id="KW-0297">G-protein coupled receptor</keyword>
<dbReference type="InterPro" id="IPR000276">
    <property type="entry name" value="GPCR_Rhodpsn"/>
</dbReference>
<dbReference type="GO" id="GO:0004930">
    <property type="term" value="F:G protein-coupled receptor activity"/>
    <property type="evidence" value="ECO:0007669"/>
    <property type="project" value="UniProtKB-KW"/>
</dbReference>
<keyword evidence="13" id="KW-1185">Reference proteome</keyword>
<feature type="transmembrane region" description="Helical" evidence="10">
    <location>
        <begin position="199"/>
        <end position="221"/>
    </location>
</feature>
<dbReference type="InterPro" id="IPR017452">
    <property type="entry name" value="GPCR_Rhodpsn_7TM"/>
</dbReference>
<comment type="similarity">
    <text evidence="9">Belongs to the G-protein coupled receptor 1 family.</text>
</comment>
<evidence type="ECO:0000259" key="11">
    <source>
        <dbReference type="PROSITE" id="PS50262"/>
    </source>
</evidence>
<dbReference type="GeneTree" id="ENSGT01150000286970"/>
<organism evidence="12 13">
    <name type="scientific">Gopherus evgoodei</name>
    <name type="common">Goodes thornscrub tortoise</name>
    <dbReference type="NCBI Taxonomy" id="1825980"/>
    <lineage>
        <taxon>Eukaryota</taxon>
        <taxon>Metazoa</taxon>
        <taxon>Chordata</taxon>
        <taxon>Craniata</taxon>
        <taxon>Vertebrata</taxon>
        <taxon>Euteleostomi</taxon>
        <taxon>Archelosauria</taxon>
        <taxon>Testudinata</taxon>
        <taxon>Testudines</taxon>
        <taxon>Cryptodira</taxon>
        <taxon>Durocryptodira</taxon>
        <taxon>Testudinoidea</taxon>
        <taxon>Testudinidae</taxon>
        <taxon>Gopherus</taxon>
    </lineage>
</organism>
<dbReference type="PANTHER" id="PTHR26453">
    <property type="entry name" value="OLFACTORY RECEPTOR"/>
    <property type="match status" value="1"/>
</dbReference>
<keyword evidence="7 10" id="KW-0472">Membrane</keyword>
<evidence type="ECO:0000256" key="4">
    <source>
        <dbReference type="ARBA" id="ARBA00022692"/>
    </source>
</evidence>
<keyword evidence="8 9" id="KW-0807">Transducer</keyword>
<gene>
    <name evidence="12" type="primary">LOC115638392</name>
</gene>
<feature type="transmembrane region" description="Helical" evidence="10">
    <location>
        <begin position="233"/>
        <end position="256"/>
    </location>
</feature>
<evidence type="ECO:0000256" key="3">
    <source>
        <dbReference type="ARBA" id="ARBA00022606"/>
    </source>
</evidence>
<evidence type="ECO:0000256" key="1">
    <source>
        <dbReference type="ARBA" id="ARBA00004651"/>
    </source>
</evidence>
<proteinExistence type="inferred from homology"/>
<dbReference type="AlphaFoldDB" id="A0A8C4Y8R4"/>
<protein>
    <submittedName>
        <fullName evidence="12">Olfactory receptor 10A7-like</fullName>
    </submittedName>
</protein>
<feature type="transmembrane region" description="Helical" evidence="10">
    <location>
        <begin position="56"/>
        <end position="77"/>
    </location>
</feature>
<evidence type="ECO:0000256" key="10">
    <source>
        <dbReference type="SAM" id="Phobius"/>
    </source>
</evidence>
<feature type="transmembrane region" description="Helical" evidence="10">
    <location>
        <begin position="268"/>
        <end position="287"/>
    </location>
</feature>
<accession>A0A8C4Y8R4</accession>
<evidence type="ECO:0000256" key="7">
    <source>
        <dbReference type="ARBA" id="ARBA00023136"/>
    </source>
</evidence>
<dbReference type="PRINTS" id="PR00245">
    <property type="entry name" value="OLFACTORYR"/>
</dbReference>
<feature type="transmembrane region" description="Helical" evidence="10">
    <location>
        <begin position="24"/>
        <end position="44"/>
    </location>
</feature>
<keyword evidence="6 10" id="KW-1133">Transmembrane helix</keyword>
<reference evidence="12" key="1">
    <citation type="submission" date="2019-06" db="EMBL/GenBank/DDBJ databases">
        <title>G10K-VGP Goodes thornscrub tortoise genome, primary haplotype.</title>
        <authorList>
            <person name="Murphy B."/>
            <person name="Edwards T."/>
            <person name="Rhie A."/>
            <person name="Koren S."/>
            <person name="Phillippy A."/>
            <person name="Fedrigo O."/>
            <person name="Haase B."/>
            <person name="Mountcastle J."/>
            <person name="Lewin H."/>
            <person name="Damas J."/>
            <person name="Howe K."/>
            <person name="Formenti G."/>
            <person name="Myers G."/>
            <person name="Durbin R."/>
            <person name="Jarvis E.D."/>
        </authorList>
    </citation>
    <scope>NUCLEOTIDE SEQUENCE [LARGE SCALE GENOMIC DNA]</scope>
</reference>
<keyword evidence="2" id="KW-1003">Cell membrane</keyword>
<dbReference type="PRINTS" id="PR00237">
    <property type="entry name" value="GPCRRHODOPSN"/>
</dbReference>
<dbReference type="PROSITE" id="PS00237">
    <property type="entry name" value="G_PROTEIN_RECEP_F1_1"/>
    <property type="match status" value="1"/>
</dbReference>
<dbReference type="Pfam" id="PF13853">
    <property type="entry name" value="7tm_4"/>
    <property type="match status" value="1"/>
</dbReference>
<reference evidence="12" key="2">
    <citation type="submission" date="2025-08" db="UniProtKB">
        <authorList>
            <consortium name="Ensembl"/>
        </authorList>
    </citation>
    <scope>IDENTIFICATION</scope>
</reference>
<reference evidence="12" key="3">
    <citation type="submission" date="2025-09" db="UniProtKB">
        <authorList>
            <consortium name="Ensembl"/>
        </authorList>
    </citation>
    <scope>IDENTIFICATION</scope>
</reference>
<feature type="domain" description="G-protein coupled receptors family 1 profile" evidence="11">
    <location>
        <begin position="37"/>
        <end position="285"/>
    </location>
</feature>
<sequence>VQLRVTEFILLGLSDHHDLQVPLFSIYLSIYTITLMGNILIILITMDPALHTPMYFFLRILSFLEICYTSVTVPKMLVNFLSDNRGISYTGCVAQMYFLLFLGISECFLLAAMAYDRYVAICNPLRYRLIMNRRVCLFLTVLSWFWGNVVSLVQTAWVFTLPFCGSNQINYFFCDIPPLIKLSCTDTSLYEMQLFTVTILVNFTPFFLILVSYIVIISTILKMASADGRHKAFSTCSSHLIVVTLYYGSSGLIYLRPKSINSPDSNKVLALMYTTITPILNPIVYSLRNNEVKGAVQRLLWDGSCSDISYTTMQIWGSSIDNNGNNGLTSVQKLQNETCKNVVNILSILGGLEIKHFGQKSHQRFRNDARLCSCLKHTEKNYKNLSTIQINMHRFFSSQLKFTIKMLLENLILDNNVDVLYVKSLYVKLYVYMIVL</sequence>
<comment type="subcellular location">
    <subcellularLocation>
        <location evidence="1">Cell membrane</location>
        <topology evidence="1">Multi-pass membrane protein</topology>
    </subcellularLocation>
</comment>
<dbReference type="SUPFAM" id="SSF81321">
    <property type="entry name" value="Family A G protein-coupled receptor-like"/>
    <property type="match status" value="1"/>
</dbReference>
<keyword evidence="5" id="KW-0552">Olfaction</keyword>
<dbReference type="InterPro" id="IPR000725">
    <property type="entry name" value="Olfact_rcpt"/>
</dbReference>
<evidence type="ECO:0000313" key="13">
    <source>
        <dbReference type="Proteomes" id="UP000694390"/>
    </source>
</evidence>
<dbReference type="GO" id="GO:0005886">
    <property type="term" value="C:plasma membrane"/>
    <property type="evidence" value="ECO:0007669"/>
    <property type="project" value="UniProtKB-SubCell"/>
</dbReference>
<dbReference type="FunFam" id="1.20.1070.10:FF:000001">
    <property type="entry name" value="Olfactory receptor"/>
    <property type="match status" value="1"/>
</dbReference>
<dbReference type="Gene3D" id="1.20.1070.10">
    <property type="entry name" value="Rhodopsin 7-helix transmembrane proteins"/>
    <property type="match status" value="1"/>
</dbReference>
<dbReference type="CDD" id="cd15225">
    <property type="entry name" value="7tmA_OR10A-like"/>
    <property type="match status" value="1"/>
</dbReference>
<keyword evidence="9" id="KW-0675">Receptor</keyword>
<evidence type="ECO:0000256" key="5">
    <source>
        <dbReference type="ARBA" id="ARBA00022725"/>
    </source>
</evidence>
<dbReference type="Proteomes" id="UP000694390">
    <property type="component" value="Chromosome 21"/>
</dbReference>
<dbReference type="Ensembl" id="ENSGEVT00005022766.1">
    <property type="protein sequence ID" value="ENSGEVP00005021672.1"/>
    <property type="gene ID" value="ENSGEVG00005015373.1"/>
</dbReference>
<name>A0A8C4Y8R4_9SAUR</name>
<evidence type="ECO:0000313" key="12">
    <source>
        <dbReference type="Ensembl" id="ENSGEVP00005021672.1"/>
    </source>
</evidence>
<keyword evidence="4 9" id="KW-0812">Transmembrane</keyword>
<keyword evidence="3" id="KW-0716">Sensory transduction</keyword>
<evidence type="ECO:0000256" key="2">
    <source>
        <dbReference type="ARBA" id="ARBA00022475"/>
    </source>
</evidence>
<feature type="transmembrane region" description="Helical" evidence="10">
    <location>
        <begin position="135"/>
        <end position="159"/>
    </location>
</feature>